<keyword evidence="3" id="KW-1133">Transmembrane helix</keyword>
<keyword evidence="3" id="KW-0812">Transmembrane</keyword>
<evidence type="ECO:0000256" key="1">
    <source>
        <dbReference type="SAM" id="Coils"/>
    </source>
</evidence>
<feature type="compositionally biased region" description="Basic and acidic residues" evidence="2">
    <location>
        <begin position="626"/>
        <end position="639"/>
    </location>
</feature>
<reference evidence="4 5" key="1">
    <citation type="submission" date="2015-01" db="EMBL/GenBank/DDBJ databases">
        <title>Comparative genomics of the lactic acid bacteria isolated from the honey bee gut.</title>
        <authorList>
            <person name="Ellegaard K.M."/>
            <person name="Tamarit D."/>
            <person name="Javelind E."/>
            <person name="Olofsson T."/>
            <person name="Andersson S.G."/>
            <person name="Vasquez A."/>
        </authorList>
    </citation>
    <scope>NUCLEOTIDE SEQUENCE [LARGE SCALE GENOMIC DNA]</scope>
    <source>
        <strain evidence="4 5">Hma2</strain>
    </source>
</reference>
<protein>
    <submittedName>
        <fullName evidence="4">Uncharacterized protein</fullName>
    </submittedName>
</protein>
<dbReference type="HOGENOM" id="CLU_355938_0_0_9"/>
<gene>
    <name evidence="4" type="ORF">JF75_05430</name>
</gene>
<feature type="region of interest" description="Disordered" evidence="2">
    <location>
        <begin position="623"/>
        <end position="658"/>
    </location>
</feature>
<organism evidence="4 5">
    <name type="scientific">Lactobacillus kimbladii</name>
    <dbReference type="NCBI Taxonomy" id="1218506"/>
    <lineage>
        <taxon>Bacteria</taxon>
        <taxon>Bacillati</taxon>
        <taxon>Bacillota</taxon>
        <taxon>Bacilli</taxon>
        <taxon>Lactobacillales</taxon>
        <taxon>Lactobacillaceae</taxon>
        <taxon>Lactobacillus</taxon>
    </lineage>
</organism>
<feature type="compositionally biased region" description="Basic and acidic residues" evidence="2">
    <location>
        <begin position="331"/>
        <end position="345"/>
    </location>
</feature>
<feature type="coiled-coil region" evidence="1">
    <location>
        <begin position="478"/>
        <end position="505"/>
    </location>
</feature>
<dbReference type="PATRIC" id="fig|1218506.3.peg.591"/>
<evidence type="ECO:0000313" key="4">
    <source>
        <dbReference type="EMBL" id="KJY59083.1"/>
    </source>
</evidence>
<sequence>MSKIRFVNVPRSYRRSLIGNRVLSGSKLMDVAIADQRVKKLAKKLTDDRTVKLDLEIEPDQDGQAFSVYDVHIEHADQNLGLRSIADRLVIDSSNEEKSDQNAERLANLLESELRDDQEDTATDMDYLFSDSESKGENEDESIQNDQRPVRGVAPTEIEESNDKNTEEVDSEAAKEGTSTPAAKPQVAPDPKDFYKGTEDEYKSEIAEPAATEKEVIARSAYIADKNIFQAVPDKNYEQIFDLTEIKRRLGYVDNPQDKYQRKLNAQIDSDLEKCHLKNAAAEYEREAAKLKNATINKLNESYSEVNKVLIEDTVQGQANNEILEKNGQASEEKQTNQKEAEQKIAAKKQELADEMERRIAEFKRQIEEEMRHRQEAVENEQRLWLEKRNNQVDQDLKQKEKAVKDKFRLQEVQKRNNELRDLHQQTENSYSQELEKLFNQHKNKFATNLVHLERSVQTQSSRIDRQKKKDEKTKEMLAQQQAKIQAINRANQLKEKELKYLEQHDKEFPTKLTETLSAGVANAIKEALKEQQKAAAAGKTIDLDKAIGEHIKANSLLPVVTNPDKELVTTGDFEKIDNQASQVRGHKTARVLGLAAVLLLGVGAAGYGYWYYQPKTMPITQTQKSAKDHAKQSKDSQAKSKQVAGGPVQGNQSKNKRKVHDSNVILYRAAKRWSAKIDVLDGALGQGDIRALKEINDAHPTWISRLYYAVAANDQAGMRAIYLQLTPRQKEKTSYAARHAIALSFYNIKDWQNGWLARNGY</sequence>
<evidence type="ECO:0000256" key="3">
    <source>
        <dbReference type="SAM" id="Phobius"/>
    </source>
</evidence>
<comment type="caution">
    <text evidence="4">The sequence shown here is derived from an EMBL/GenBank/DDBJ whole genome shotgun (WGS) entry which is preliminary data.</text>
</comment>
<feature type="compositionally biased region" description="Basic and acidic residues" evidence="2">
    <location>
        <begin position="161"/>
        <end position="175"/>
    </location>
</feature>
<keyword evidence="3" id="KW-0472">Membrane</keyword>
<dbReference type="OrthoDB" id="2328685at2"/>
<keyword evidence="5" id="KW-1185">Reference proteome</keyword>
<evidence type="ECO:0000256" key="2">
    <source>
        <dbReference type="SAM" id="MobiDB-lite"/>
    </source>
</evidence>
<evidence type="ECO:0000313" key="5">
    <source>
        <dbReference type="Proteomes" id="UP000033612"/>
    </source>
</evidence>
<accession>A0A0F4LL99</accession>
<feature type="region of interest" description="Disordered" evidence="2">
    <location>
        <begin position="326"/>
        <end position="345"/>
    </location>
</feature>
<keyword evidence="1" id="KW-0175">Coiled coil</keyword>
<feature type="transmembrane region" description="Helical" evidence="3">
    <location>
        <begin position="592"/>
        <end position="613"/>
    </location>
</feature>
<feature type="region of interest" description="Disordered" evidence="2">
    <location>
        <begin position="131"/>
        <end position="197"/>
    </location>
</feature>
<name>A0A0F4LL99_9LACO</name>
<dbReference type="AlphaFoldDB" id="A0A0F4LL99"/>
<proteinExistence type="predicted"/>
<dbReference type="Proteomes" id="UP000033612">
    <property type="component" value="Unassembled WGS sequence"/>
</dbReference>
<dbReference type="EMBL" id="JXLH01000009">
    <property type="protein sequence ID" value="KJY59083.1"/>
    <property type="molecule type" value="Genomic_DNA"/>
</dbReference>
<dbReference type="STRING" id="1218506.JF75_05430"/>
<dbReference type="RefSeq" id="WP_046331747.1">
    <property type="nucleotide sequence ID" value="NZ_JBHTBO010000021.1"/>
</dbReference>